<evidence type="ECO:0000313" key="2">
    <source>
        <dbReference type="Proteomes" id="UP001248709"/>
    </source>
</evidence>
<gene>
    <name evidence="1" type="ORF">J2Z22_004550</name>
</gene>
<reference evidence="1 2" key="1">
    <citation type="submission" date="2023-07" db="EMBL/GenBank/DDBJ databases">
        <title>Genomic Encyclopedia of Type Strains, Phase IV (KMG-IV): sequencing the most valuable type-strain genomes for metagenomic binning, comparative biology and taxonomic classification.</title>
        <authorList>
            <person name="Goeker M."/>
        </authorList>
    </citation>
    <scope>NUCLEOTIDE SEQUENCE [LARGE SCALE GENOMIC DNA]</scope>
    <source>
        <strain evidence="1 2">T98</strain>
    </source>
</reference>
<keyword evidence="2" id="KW-1185">Reference proteome</keyword>
<sequence length="49" mass="5619">MLYAIGHHDRGWIDLDETPFWNDDLQGSVSLGEALGLSWGLREYSVKRN</sequence>
<organism evidence="1 2">
    <name type="scientific">Paenibacillus forsythiae</name>
    <dbReference type="NCBI Taxonomy" id="365616"/>
    <lineage>
        <taxon>Bacteria</taxon>
        <taxon>Bacillati</taxon>
        <taxon>Bacillota</taxon>
        <taxon>Bacilli</taxon>
        <taxon>Bacillales</taxon>
        <taxon>Paenibacillaceae</taxon>
        <taxon>Paenibacillus</taxon>
    </lineage>
</organism>
<dbReference type="EMBL" id="JAUSUY010000030">
    <property type="protein sequence ID" value="MDT3428954.1"/>
    <property type="molecule type" value="Genomic_DNA"/>
</dbReference>
<accession>A0ABU3HDQ3</accession>
<comment type="caution">
    <text evidence="1">The sequence shown here is derived from an EMBL/GenBank/DDBJ whole genome shotgun (WGS) entry which is preliminary data.</text>
</comment>
<dbReference type="Proteomes" id="UP001248709">
    <property type="component" value="Unassembled WGS sequence"/>
</dbReference>
<proteinExistence type="predicted"/>
<evidence type="ECO:0000313" key="1">
    <source>
        <dbReference type="EMBL" id="MDT3428954.1"/>
    </source>
</evidence>
<protein>
    <submittedName>
        <fullName evidence="1">Uncharacterized protein</fullName>
    </submittedName>
</protein>
<name>A0ABU3HDQ3_9BACL</name>